<evidence type="ECO:0000259" key="1">
    <source>
        <dbReference type="Pfam" id="PF18701"/>
    </source>
</evidence>
<sequence length="259" mass="30697">MIAWIFRFIKNAKRTDVCKTSEVTFSEFDHAEKTVIKLIQRETFEGERDEKLRLLKPFLDEFGILRARTKLSFREDTENFKFPIILPNDHSVVHLMVVRKHEELLNAGVSIIETSDVTDIDCLDHQEINKRIRHVQAIREQLKKRFRIEYLDQLREQTQRHRKSRPLTVGEYVVLLENNLKNRTLWSLARIIELIPGKDGHVRVARVRTETGELVRPVQRLYNLELLDPEINLPKEQTDSVIRTKRGRRVVSPKRLTYV</sequence>
<dbReference type="PANTHER" id="PTHR47331:SF1">
    <property type="entry name" value="GAG-LIKE PROTEIN"/>
    <property type="match status" value="1"/>
</dbReference>
<comment type="caution">
    <text evidence="2">The sequence shown here is derived from an EMBL/GenBank/DDBJ whole genome shotgun (WGS) entry which is preliminary data.</text>
</comment>
<accession>A0A8X6G620</accession>
<protein>
    <submittedName>
        <fullName evidence="2">Integrase catalytic domain-containing protein</fullName>
    </submittedName>
</protein>
<evidence type="ECO:0000313" key="3">
    <source>
        <dbReference type="Proteomes" id="UP000887116"/>
    </source>
</evidence>
<gene>
    <name evidence="2" type="primary">AVEN_127175_1</name>
    <name evidence="2" type="ORF">TNCT_274841</name>
</gene>
<organism evidence="2 3">
    <name type="scientific">Trichonephila clavata</name>
    <name type="common">Joro spider</name>
    <name type="synonym">Nephila clavata</name>
    <dbReference type="NCBI Taxonomy" id="2740835"/>
    <lineage>
        <taxon>Eukaryota</taxon>
        <taxon>Metazoa</taxon>
        <taxon>Ecdysozoa</taxon>
        <taxon>Arthropoda</taxon>
        <taxon>Chelicerata</taxon>
        <taxon>Arachnida</taxon>
        <taxon>Araneae</taxon>
        <taxon>Araneomorphae</taxon>
        <taxon>Entelegynae</taxon>
        <taxon>Araneoidea</taxon>
        <taxon>Nephilidae</taxon>
        <taxon>Trichonephila</taxon>
    </lineage>
</organism>
<reference evidence="2" key="1">
    <citation type="submission" date="2020-07" db="EMBL/GenBank/DDBJ databases">
        <title>Multicomponent nature underlies the extraordinary mechanical properties of spider dragline silk.</title>
        <authorList>
            <person name="Kono N."/>
            <person name="Nakamura H."/>
            <person name="Mori M."/>
            <person name="Yoshida Y."/>
            <person name="Ohtoshi R."/>
            <person name="Malay A.D."/>
            <person name="Moran D.A.P."/>
            <person name="Tomita M."/>
            <person name="Numata K."/>
            <person name="Arakawa K."/>
        </authorList>
    </citation>
    <scope>NUCLEOTIDE SEQUENCE</scope>
</reference>
<proteinExistence type="predicted"/>
<feature type="domain" description="DUF5641" evidence="1">
    <location>
        <begin position="131"/>
        <end position="223"/>
    </location>
</feature>
<dbReference type="Proteomes" id="UP000887116">
    <property type="component" value="Unassembled WGS sequence"/>
</dbReference>
<evidence type="ECO:0000313" key="2">
    <source>
        <dbReference type="EMBL" id="GFQ96398.1"/>
    </source>
</evidence>
<keyword evidence="3" id="KW-1185">Reference proteome</keyword>
<dbReference type="OrthoDB" id="10049357at2759"/>
<name>A0A8X6G620_TRICU</name>
<dbReference type="AlphaFoldDB" id="A0A8X6G620"/>
<dbReference type="InterPro" id="IPR040676">
    <property type="entry name" value="DUF5641"/>
</dbReference>
<dbReference type="EMBL" id="BMAO01034424">
    <property type="protein sequence ID" value="GFQ96398.1"/>
    <property type="molecule type" value="Genomic_DNA"/>
</dbReference>
<dbReference type="PANTHER" id="PTHR47331">
    <property type="entry name" value="PHD-TYPE DOMAIN-CONTAINING PROTEIN"/>
    <property type="match status" value="1"/>
</dbReference>
<dbReference type="Pfam" id="PF18701">
    <property type="entry name" value="DUF5641"/>
    <property type="match status" value="1"/>
</dbReference>